<dbReference type="InterPro" id="IPR008972">
    <property type="entry name" value="Cupredoxin"/>
</dbReference>
<evidence type="ECO:0000256" key="1">
    <source>
        <dbReference type="SAM" id="MobiDB-lite"/>
    </source>
</evidence>
<name>A0A7J6EDA2_CANSA</name>
<sequence>MEVITKRDVFGLQSLPIFFFFFCFIVLPLSSRSVEAYKNYTVGDSLGWYDKSEKPTVDYQKWADSNNFSLGDFLIFNTNTNHTVVQTYNETTYKLCDYDDASDKDTTQWSTADPSNTATRPITVPVPLLKEGKTFFFSGDYDGDQCFDGQRFQISVAHGKGLPKSLQEPTENSPGPVSPQSGEDEGDSAPDTNVPANFDHPKQVASDDTERDSDSSASASLLSKFLVVGLGLVWLF</sequence>
<dbReference type="PANTHER" id="PTHR33021">
    <property type="entry name" value="BLUE COPPER PROTEIN"/>
    <property type="match status" value="1"/>
</dbReference>
<dbReference type="FunFam" id="2.60.40.420:FF:000048">
    <property type="entry name" value="Early nodulin-like protein 18"/>
    <property type="match status" value="1"/>
</dbReference>
<dbReference type="AlphaFoldDB" id="A0A7J6EDA2"/>
<dbReference type="SUPFAM" id="SSF49503">
    <property type="entry name" value="Cupredoxins"/>
    <property type="match status" value="1"/>
</dbReference>
<keyword evidence="2" id="KW-0472">Membrane</keyword>
<evidence type="ECO:0000313" key="5">
    <source>
        <dbReference type="Proteomes" id="UP000525078"/>
    </source>
</evidence>
<dbReference type="InterPro" id="IPR039391">
    <property type="entry name" value="Phytocyanin-like"/>
</dbReference>
<proteinExistence type="predicted"/>
<feature type="region of interest" description="Disordered" evidence="1">
    <location>
        <begin position="162"/>
        <end position="215"/>
    </location>
</feature>
<accession>A0A7J6EDA2</accession>
<organism evidence="4 5">
    <name type="scientific">Cannabis sativa</name>
    <name type="common">Hemp</name>
    <name type="synonym">Marijuana</name>
    <dbReference type="NCBI Taxonomy" id="3483"/>
    <lineage>
        <taxon>Eukaryota</taxon>
        <taxon>Viridiplantae</taxon>
        <taxon>Streptophyta</taxon>
        <taxon>Embryophyta</taxon>
        <taxon>Tracheophyta</taxon>
        <taxon>Spermatophyta</taxon>
        <taxon>Magnoliopsida</taxon>
        <taxon>eudicotyledons</taxon>
        <taxon>Gunneridae</taxon>
        <taxon>Pentapetalae</taxon>
        <taxon>rosids</taxon>
        <taxon>fabids</taxon>
        <taxon>Rosales</taxon>
        <taxon>Cannabaceae</taxon>
        <taxon>Cannabis</taxon>
    </lineage>
</organism>
<feature type="transmembrane region" description="Helical" evidence="2">
    <location>
        <begin position="12"/>
        <end position="30"/>
    </location>
</feature>
<comment type="caution">
    <text evidence="4">The sequence shown here is derived from an EMBL/GenBank/DDBJ whole genome shotgun (WGS) entry which is preliminary data.</text>
</comment>
<dbReference type="InterPro" id="IPR003245">
    <property type="entry name" value="Phytocyanin_dom"/>
</dbReference>
<dbReference type="PROSITE" id="PS51485">
    <property type="entry name" value="PHYTOCYANIN"/>
    <property type="match status" value="1"/>
</dbReference>
<dbReference type="PANTHER" id="PTHR33021:SF6">
    <property type="entry name" value="EARLY NODULIN-LIKE PROTEIN 18"/>
    <property type="match status" value="1"/>
</dbReference>
<protein>
    <recommendedName>
        <fullName evidence="3">Phytocyanin domain-containing protein</fullName>
    </recommendedName>
</protein>
<dbReference type="Gene3D" id="2.60.40.420">
    <property type="entry name" value="Cupredoxins - blue copper proteins"/>
    <property type="match status" value="1"/>
</dbReference>
<dbReference type="Pfam" id="PF02298">
    <property type="entry name" value="Cu_bind_like"/>
    <property type="match status" value="1"/>
</dbReference>
<keyword evidence="2" id="KW-1133">Transmembrane helix</keyword>
<reference evidence="4 5" key="1">
    <citation type="journal article" date="2020" name="bioRxiv">
        <title>Sequence and annotation of 42 cannabis genomes reveals extensive copy number variation in cannabinoid synthesis and pathogen resistance genes.</title>
        <authorList>
            <person name="Mckernan K.J."/>
            <person name="Helbert Y."/>
            <person name="Kane L.T."/>
            <person name="Ebling H."/>
            <person name="Zhang L."/>
            <person name="Liu B."/>
            <person name="Eaton Z."/>
            <person name="Mclaughlin S."/>
            <person name="Kingan S."/>
            <person name="Baybayan P."/>
            <person name="Concepcion G."/>
            <person name="Jordan M."/>
            <person name="Riva A."/>
            <person name="Barbazuk W."/>
            <person name="Harkins T."/>
        </authorList>
    </citation>
    <scope>NUCLEOTIDE SEQUENCE [LARGE SCALE GENOMIC DNA]</scope>
    <source>
        <strain evidence="5">cv. Jamaican Lion 4</strain>
        <tissue evidence="4">Leaf</tissue>
    </source>
</reference>
<dbReference type="Proteomes" id="UP000525078">
    <property type="component" value="Unassembled WGS sequence"/>
</dbReference>
<dbReference type="GO" id="GO:0009055">
    <property type="term" value="F:electron transfer activity"/>
    <property type="evidence" value="ECO:0007669"/>
    <property type="project" value="InterPro"/>
</dbReference>
<feature type="compositionally biased region" description="Polar residues" evidence="1">
    <location>
        <begin position="167"/>
        <end position="181"/>
    </location>
</feature>
<dbReference type="EMBL" id="JAATIP010000254">
    <property type="protein sequence ID" value="KAF4356301.1"/>
    <property type="molecule type" value="Genomic_DNA"/>
</dbReference>
<dbReference type="GO" id="GO:0005886">
    <property type="term" value="C:plasma membrane"/>
    <property type="evidence" value="ECO:0007669"/>
    <property type="project" value="TreeGrafter"/>
</dbReference>
<evidence type="ECO:0000256" key="2">
    <source>
        <dbReference type="SAM" id="Phobius"/>
    </source>
</evidence>
<evidence type="ECO:0000313" key="4">
    <source>
        <dbReference type="EMBL" id="KAF4356301.1"/>
    </source>
</evidence>
<evidence type="ECO:0000259" key="3">
    <source>
        <dbReference type="PROSITE" id="PS51485"/>
    </source>
</evidence>
<gene>
    <name evidence="4" type="ORF">F8388_000748</name>
</gene>
<keyword evidence="2" id="KW-0812">Transmembrane</keyword>
<feature type="domain" description="Phytocyanin" evidence="3">
    <location>
        <begin position="38"/>
        <end position="158"/>
    </location>
</feature>